<protein>
    <submittedName>
        <fullName evidence="1">Non-specific serine/threonine protein kinase protein</fullName>
        <ecNumber evidence="1">2.7.11.1</ecNumber>
    </submittedName>
</protein>
<accession>A0ACB7WBJ5</accession>
<keyword evidence="1" id="KW-0723">Serine/threonine-protein kinase</keyword>
<dbReference type="Proteomes" id="UP000827976">
    <property type="component" value="Chromosome 4"/>
</dbReference>
<sequence>MRGDIISSGDTLLVLGVLHTINNPMGYQTKACTDSFAGTNARALEEEALKKLDLYESMLLPIAETIKKERVGLKVKITAGTPTKRVIVQEALSHKASWVILERNLRNNLKFYVNHIPCKVAAIQDTQAVDVVKHFYTNPSSDSDFKSVYSIERTIYSISNEQYLLDNEQSFVSRGGYFASISSLDISDIHKSSNSTSFSSKTFDHNSISKKTGMSCWMNKKRNYSKHRKSHSASHFLSDKPNSLLQFDSLEMPILCAACGLRSSLYVKESMRFQFSEIQKATGDFSKENLLGEGGFGHVYKGHLKDGQLIAAKMRKEASTQGYSEFFSEVHVLSFARHRNIVMLLGYCCKENHNILVYEYICNRSLDWHLFDESANFLEWHTRHSLAMGIAKGLRFLHEECRGGPIIHRDLRPSNILLTHDFVPMLADFGLAKWKSGGESFETRILGTSGYLAPEYAEYGIVSVRTDVYAYGIVLFQLISGRRVVDDKKGQSQHLLQWAEPLVESLALHELVDPRLGDSFDTHELYLLARVAFLCVRRKPEMRPSMGEVVRLLEAKNNNNANELVQQFIPHYVK</sequence>
<reference evidence="2" key="1">
    <citation type="journal article" date="2022" name="Nat. Commun.">
        <title>Chromosome evolution and the genetic basis of agronomically important traits in greater yam.</title>
        <authorList>
            <person name="Bredeson J.V."/>
            <person name="Lyons J.B."/>
            <person name="Oniyinde I.O."/>
            <person name="Okereke N.R."/>
            <person name="Kolade O."/>
            <person name="Nnabue I."/>
            <person name="Nwadili C.O."/>
            <person name="Hribova E."/>
            <person name="Parker M."/>
            <person name="Nwogha J."/>
            <person name="Shu S."/>
            <person name="Carlson J."/>
            <person name="Kariba R."/>
            <person name="Muthemba S."/>
            <person name="Knop K."/>
            <person name="Barton G.J."/>
            <person name="Sherwood A.V."/>
            <person name="Lopez-Montes A."/>
            <person name="Asiedu R."/>
            <person name="Jamnadass R."/>
            <person name="Muchugi A."/>
            <person name="Goodstein D."/>
            <person name="Egesi C.N."/>
            <person name="Featherston J."/>
            <person name="Asfaw A."/>
            <person name="Simpson G.G."/>
            <person name="Dolezel J."/>
            <person name="Hendre P.S."/>
            <person name="Van Deynze A."/>
            <person name="Kumar P.L."/>
            <person name="Obidiegwu J.E."/>
            <person name="Bhattacharjee R."/>
            <person name="Rokhsar D.S."/>
        </authorList>
    </citation>
    <scope>NUCLEOTIDE SEQUENCE [LARGE SCALE GENOMIC DNA]</scope>
    <source>
        <strain evidence="2">cv. TDa95/00328</strain>
    </source>
</reference>
<proteinExistence type="predicted"/>
<dbReference type="EMBL" id="CM037014">
    <property type="protein sequence ID" value="KAH7685297.1"/>
    <property type="molecule type" value="Genomic_DNA"/>
</dbReference>
<keyword evidence="1" id="KW-0808">Transferase</keyword>
<organism evidence="1 2">
    <name type="scientific">Dioscorea alata</name>
    <name type="common">Purple yam</name>
    <dbReference type="NCBI Taxonomy" id="55571"/>
    <lineage>
        <taxon>Eukaryota</taxon>
        <taxon>Viridiplantae</taxon>
        <taxon>Streptophyta</taxon>
        <taxon>Embryophyta</taxon>
        <taxon>Tracheophyta</taxon>
        <taxon>Spermatophyta</taxon>
        <taxon>Magnoliopsida</taxon>
        <taxon>Liliopsida</taxon>
        <taxon>Dioscoreales</taxon>
        <taxon>Dioscoreaceae</taxon>
        <taxon>Dioscorea</taxon>
    </lineage>
</organism>
<keyword evidence="1" id="KW-0418">Kinase</keyword>
<comment type="caution">
    <text evidence="1">The sequence shown here is derived from an EMBL/GenBank/DDBJ whole genome shotgun (WGS) entry which is preliminary data.</text>
</comment>
<dbReference type="EC" id="2.7.11.1" evidence="1"/>
<evidence type="ECO:0000313" key="1">
    <source>
        <dbReference type="EMBL" id="KAH7685297.1"/>
    </source>
</evidence>
<keyword evidence="2" id="KW-1185">Reference proteome</keyword>
<evidence type="ECO:0000313" key="2">
    <source>
        <dbReference type="Proteomes" id="UP000827976"/>
    </source>
</evidence>
<name>A0ACB7WBJ5_DIOAL</name>
<gene>
    <name evidence="1" type="ORF">IHE45_04G030500</name>
</gene>